<evidence type="ECO:0000256" key="6">
    <source>
        <dbReference type="ARBA" id="ARBA00023134"/>
    </source>
</evidence>
<proteinExistence type="inferred from homology"/>
<dbReference type="Gene3D" id="3.40.50.300">
    <property type="entry name" value="P-loop containing nucleotide triphosphate hydrolases"/>
    <property type="match status" value="1"/>
</dbReference>
<name>A0A481Z4M1_9VIRU</name>
<dbReference type="PROSITE" id="PS00675">
    <property type="entry name" value="SIGMA54_INTERACT_1"/>
    <property type="match status" value="1"/>
</dbReference>
<reference evidence="7" key="1">
    <citation type="journal article" date="2019" name="MBio">
        <title>Virus Genomes from Deep Sea Sediments Expand the Ocean Megavirome and Support Independent Origins of Viral Gigantism.</title>
        <authorList>
            <person name="Backstrom D."/>
            <person name="Yutin N."/>
            <person name="Jorgensen S.L."/>
            <person name="Dharamshi J."/>
            <person name="Homa F."/>
            <person name="Zaremba-Niedwiedzka K."/>
            <person name="Spang A."/>
            <person name="Wolf Y.I."/>
            <person name="Koonin E.V."/>
            <person name="Ettema T.J."/>
        </authorList>
    </citation>
    <scope>NUCLEOTIDE SEQUENCE</scope>
</reference>
<dbReference type="InterPro" id="IPR001806">
    <property type="entry name" value="Small_GTPase"/>
</dbReference>
<dbReference type="NCBIfam" id="TIGR00231">
    <property type="entry name" value="small_GTP"/>
    <property type="match status" value="1"/>
</dbReference>
<dbReference type="GO" id="GO:0020002">
    <property type="term" value="C:host cell plasma membrane"/>
    <property type="evidence" value="ECO:0007669"/>
    <property type="project" value="UniProtKB-SubCell"/>
</dbReference>
<dbReference type="SMART" id="SM00175">
    <property type="entry name" value="RAB"/>
    <property type="match status" value="1"/>
</dbReference>
<organism evidence="7">
    <name type="scientific">Pithovirus LCPAC001</name>
    <dbReference type="NCBI Taxonomy" id="2506585"/>
    <lineage>
        <taxon>Viruses</taxon>
        <taxon>Pithoviruses</taxon>
    </lineage>
</organism>
<dbReference type="InterPro" id="IPR005225">
    <property type="entry name" value="Small_GTP-bd"/>
</dbReference>
<evidence type="ECO:0000256" key="2">
    <source>
        <dbReference type="ARBA" id="ARBA00008028"/>
    </source>
</evidence>
<dbReference type="PROSITE" id="PS51418">
    <property type="entry name" value="RAN"/>
    <property type="match status" value="1"/>
</dbReference>
<gene>
    <name evidence="7" type="ORF">LCPAC001_01000</name>
</gene>
<comment type="subcellular location">
    <subcellularLocation>
        <location evidence="1">Host cell membrane</location>
        <topology evidence="1">Lipid-anchor</topology>
        <orientation evidence="1">Cytoplasmic side</orientation>
    </subcellularLocation>
</comment>
<keyword evidence="6" id="KW-0342">GTP-binding</keyword>
<dbReference type="SMART" id="SM00176">
    <property type="entry name" value="RAN"/>
    <property type="match status" value="1"/>
</dbReference>
<evidence type="ECO:0000313" key="7">
    <source>
        <dbReference type="EMBL" id="QBK89590.1"/>
    </source>
</evidence>
<keyword evidence="3" id="KW-0813">Transport</keyword>
<sequence>MIPTYKLLVTGDTGTGKSTFINRHLTGYFERSYIPTVGISTNQLKFHTNKGPIIFNVYDCSGSDEHKELREKCYVDADAVLIFFDVTSKLSYKNVSKWYQDTNKNYKYTVICGTKVDIQQNRMKPGHINFHRKKSLKYYEISAKSNYHFDKPFLAVARKFFGMDTNFTCAPNIYEPVNKNR</sequence>
<dbReference type="SMART" id="SM00173">
    <property type="entry name" value="RAS"/>
    <property type="match status" value="1"/>
</dbReference>
<accession>A0A481Z4M1</accession>
<dbReference type="PROSITE" id="PS51419">
    <property type="entry name" value="RAB"/>
    <property type="match status" value="1"/>
</dbReference>
<dbReference type="Pfam" id="PF00071">
    <property type="entry name" value="Ras"/>
    <property type="match status" value="1"/>
</dbReference>
<dbReference type="EMBL" id="MK500429">
    <property type="protein sequence ID" value="QBK89590.1"/>
    <property type="molecule type" value="Genomic_DNA"/>
</dbReference>
<evidence type="ECO:0000256" key="4">
    <source>
        <dbReference type="ARBA" id="ARBA00022741"/>
    </source>
</evidence>
<dbReference type="SUPFAM" id="SSF52540">
    <property type="entry name" value="P-loop containing nucleoside triphosphate hydrolases"/>
    <property type="match status" value="1"/>
</dbReference>
<evidence type="ECO:0000256" key="5">
    <source>
        <dbReference type="ARBA" id="ARBA00022927"/>
    </source>
</evidence>
<dbReference type="GO" id="GO:0005525">
    <property type="term" value="F:GTP binding"/>
    <property type="evidence" value="ECO:0007669"/>
    <property type="project" value="UniProtKB-KW"/>
</dbReference>
<dbReference type="SMART" id="SM00174">
    <property type="entry name" value="RHO"/>
    <property type="match status" value="1"/>
</dbReference>
<dbReference type="InterPro" id="IPR002041">
    <property type="entry name" value="Ran_GTPase"/>
</dbReference>
<dbReference type="PANTHER" id="PTHR24071:SF0">
    <property type="entry name" value="GTP-BINDING NUCLEAR PROTEIN RAN"/>
    <property type="match status" value="1"/>
</dbReference>
<dbReference type="GO" id="GO:0015031">
    <property type="term" value="P:protein transport"/>
    <property type="evidence" value="ECO:0007669"/>
    <property type="project" value="UniProtKB-KW"/>
</dbReference>
<dbReference type="InterPro" id="IPR027417">
    <property type="entry name" value="P-loop_NTPase"/>
</dbReference>
<dbReference type="PRINTS" id="PR00449">
    <property type="entry name" value="RASTRNSFRMNG"/>
</dbReference>
<protein>
    <submittedName>
        <fullName evidence="7">Ras family GTPase</fullName>
    </submittedName>
</protein>
<evidence type="ECO:0000256" key="3">
    <source>
        <dbReference type="ARBA" id="ARBA00022448"/>
    </source>
</evidence>
<keyword evidence="4" id="KW-0547">Nucleotide-binding</keyword>
<evidence type="ECO:0000256" key="1">
    <source>
        <dbReference type="ARBA" id="ARBA00004112"/>
    </source>
</evidence>
<comment type="similarity">
    <text evidence="2">Belongs to the small GTPase superfamily. Ran family.</text>
</comment>
<keyword evidence="5" id="KW-0653">Protein transport</keyword>
<dbReference type="PANTHER" id="PTHR24071">
    <property type="entry name" value="RAN GTPASE"/>
    <property type="match status" value="1"/>
</dbReference>
<dbReference type="InterPro" id="IPR025662">
    <property type="entry name" value="Sigma_54_int_dom_ATP-bd_1"/>
</dbReference>
<dbReference type="GO" id="GO:0003924">
    <property type="term" value="F:GTPase activity"/>
    <property type="evidence" value="ECO:0007669"/>
    <property type="project" value="InterPro"/>
</dbReference>